<feature type="domain" description="Mce/MlaD" evidence="9">
    <location>
        <begin position="295"/>
        <end position="402"/>
    </location>
</feature>
<feature type="region of interest" description="Disordered" evidence="7">
    <location>
        <begin position="533"/>
        <end position="552"/>
    </location>
</feature>
<feature type="compositionally biased region" description="Basic and acidic residues" evidence="7">
    <location>
        <begin position="490"/>
        <end position="499"/>
    </location>
</feature>
<feature type="compositionally biased region" description="Basic and acidic residues" evidence="7">
    <location>
        <begin position="533"/>
        <end position="542"/>
    </location>
</feature>
<comment type="subcellular location">
    <subcellularLocation>
        <location evidence="1">Cell inner membrane</location>
    </subcellularLocation>
</comment>
<evidence type="ECO:0000313" key="11">
    <source>
        <dbReference type="Proteomes" id="UP000549250"/>
    </source>
</evidence>
<evidence type="ECO:0000256" key="1">
    <source>
        <dbReference type="ARBA" id="ARBA00004533"/>
    </source>
</evidence>
<feature type="transmembrane region" description="Helical" evidence="8">
    <location>
        <begin position="27"/>
        <end position="48"/>
    </location>
</feature>
<keyword evidence="11" id="KW-1185">Reference proteome</keyword>
<organism evidence="10 11">
    <name type="scientific">Azomonas macrocytogenes</name>
    <name type="common">Azotobacter macrocytogenes</name>
    <dbReference type="NCBI Taxonomy" id="69962"/>
    <lineage>
        <taxon>Bacteria</taxon>
        <taxon>Pseudomonadati</taxon>
        <taxon>Pseudomonadota</taxon>
        <taxon>Gammaproteobacteria</taxon>
        <taxon>Pseudomonadales</taxon>
        <taxon>Pseudomonadaceae</taxon>
        <taxon>Azomonas</taxon>
    </lineage>
</organism>
<dbReference type="GO" id="GO:0005886">
    <property type="term" value="C:plasma membrane"/>
    <property type="evidence" value="ECO:0007669"/>
    <property type="project" value="UniProtKB-SubCell"/>
</dbReference>
<evidence type="ECO:0000256" key="4">
    <source>
        <dbReference type="ARBA" id="ARBA00022692"/>
    </source>
</evidence>
<evidence type="ECO:0000256" key="6">
    <source>
        <dbReference type="ARBA" id="ARBA00023136"/>
    </source>
</evidence>
<keyword evidence="6 8" id="KW-0472">Membrane</keyword>
<evidence type="ECO:0000256" key="3">
    <source>
        <dbReference type="ARBA" id="ARBA00022519"/>
    </source>
</evidence>
<dbReference type="PANTHER" id="PTHR30462">
    <property type="entry name" value="INTERMEMBRANE TRANSPORT PROTEIN PQIB-RELATED"/>
    <property type="match status" value="1"/>
</dbReference>
<evidence type="ECO:0000259" key="9">
    <source>
        <dbReference type="Pfam" id="PF02470"/>
    </source>
</evidence>
<keyword evidence="5 8" id="KW-1133">Transmembrane helix</keyword>
<accession>A0A839SYJ6</accession>
<dbReference type="Proteomes" id="UP000549250">
    <property type="component" value="Unassembled WGS sequence"/>
</dbReference>
<dbReference type="EMBL" id="JACHXI010000001">
    <property type="protein sequence ID" value="MBB3101769.1"/>
    <property type="molecule type" value="Genomic_DNA"/>
</dbReference>
<dbReference type="InterPro" id="IPR051800">
    <property type="entry name" value="PqiA-PqiB_transport"/>
</dbReference>
<dbReference type="RefSeq" id="WP_183164763.1">
    <property type="nucleotide sequence ID" value="NZ_JACHXI010000001.1"/>
</dbReference>
<evidence type="ECO:0000256" key="5">
    <source>
        <dbReference type="ARBA" id="ARBA00022989"/>
    </source>
</evidence>
<evidence type="ECO:0000256" key="2">
    <source>
        <dbReference type="ARBA" id="ARBA00022475"/>
    </source>
</evidence>
<reference evidence="10 11" key="1">
    <citation type="submission" date="2020-08" db="EMBL/GenBank/DDBJ databases">
        <title>Genomic Encyclopedia of Type Strains, Phase III (KMG-III): the genomes of soil and plant-associated and newly described type strains.</title>
        <authorList>
            <person name="Whitman W."/>
        </authorList>
    </citation>
    <scope>NUCLEOTIDE SEQUENCE [LARGE SCALE GENOMIC DNA]</scope>
    <source>
        <strain evidence="10 11">CECT 4462</strain>
    </source>
</reference>
<dbReference type="AlphaFoldDB" id="A0A839SYJ6"/>
<dbReference type="PANTHER" id="PTHR30462:SF0">
    <property type="entry name" value="INTERMEMBRANE TRANSPORT PROTEIN YEBT"/>
    <property type="match status" value="1"/>
</dbReference>
<evidence type="ECO:0000256" key="8">
    <source>
        <dbReference type="SAM" id="Phobius"/>
    </source>
</evidence>
<protein>
    <submittedName>
        <fullName evidence="10">Paraquat-inducible protein B</fullName>
    </submittedName>
</protein>
<sequence>MSDKSHSDQSLVPGTPHISSRRFSASLVWLVPIAAALIGLSMVIHSWLSAGPKITVSFETAEGLEANKTRVKYKNVIIGTVTGIGLSDDRSQVNATIELDAAAKPFTTEDTLFWVVRPRIGASGVSGVDTLFSGAFIGADAGHSAQTTNKFVGLESPPPVTYGEKGKHFFLHTDDLGSLDIGSPVYYRRIQVGQVISYQLSPDGKGVDLQIFINSPNDAFVFDDTRFWNASGIDVTVGASGVKVDTESLSSILAGGIAFREPNYTPNAKLADANQKFALFDDQKTALAPPDGPAHYIRMRFDQSLRGLSINAPVEFLGVEIGKVVSIDMDYDDKTQHFPAVVGALIYPQRLGSAHEKLVRKFGKDNEERSARLLQSLIEHGLRAQARTGNVLTGQLYISLDFDSTAKKVKFDVAARPLEVPTVPGSFDKLQEQLQAMVDKISKIPIDSIANNLDGSLKELQRTIKQFNSDTLPQINVTLDQARKALERASETFSDRSPERQQLGQAMDEVQRTARSVRLLTDFLSRHPESLIRGRSADRTTEPFDIQMEPQQ</sequence>
<keyword evidence="2" id="KW-1003">Cell membrane</keyword>
<feature type="domain" description="Mce/MlaD" evidence="9">
    <location>
        <begin position="166"/>
        <end position="226"/>
    </location>
</feature>
<dbReference type="Pfam" id="PF02470">
    <property type="entry name" value="MlaD"/>
    <property type="match status" value="3"/>
</dbReference>
<feature type="region of interest" description="Disordered" evidence="7">
    <location>
        <begin position="490"/>
        <end position="509"/>
    </location>
</feature>
<evidence type="ECO:0000256" key="7">
    <source>
        <dbReference type="SAM" id="MobiDB-lite"/>
    </source>
</evidence>
<evidence type="ECO:0000313" key="10">
    <source>
        <dbReference type="EMBL" id="MBB3101769.1"/>
    </source>
</evidence>
<gene>
    <name evidence="10" type="ORF">FHR87_000129</name>
</gene>
<keyword evidence="3" id="KW-0997">Cell inner membrane</keyword>
<comment type="caution">
    <text evidence="10">The sequence shown here is derived from an EMBL/GenBank/DDBJ whole genome shotgun (WGS) entry which is preliminary data.</text>
</comment>
<keyword evidence="4 8" id="KW-0812">Transmembrane</keyword>
<name>A0A839SYJ6_AZOMA</name>
<dbReference type="InterPro" id="IPR003399">
    <property type="entry name" value="Mce/MlaD"/>
</dbReference>
<proteinExistence type="predicted"/>
<feature type="domain" description="Mce/MlaD" evidence="9">
    <location>
        <begin position="51"/>
        <end position="137"/>
    </location>
</feature>